<reference evidence="1" key="2">
    <citation type="submission" date="2020-10" db="EMBL/GenBank/DDBJ databases">
        <authorList>
            <person name="Cooper E.A."/>
            <person name="Brenton Z.W."/>
            <person name="Flinn B.S."/>
            <person name="Jenkins J."/>
            <person name="Shu S."/>
            <person name="Flowers D."/>
            <person name="Luo F."/>
            <person name="Wang Y."/>
            <person name="Xia P."/>
            <person name="Barry K."/>
            <person name="Daum C."/>
            <person name="Lipzen A."/>
            <person name="Yoshinaga Y."/>
            <person name="Schmutz J."/>
            <person name="Saski C."/>
            <person name="Vermerris W."/>
            <person name="Kresovich S."/>
        </authorList>
    </citation>
    <scope>NUCLEOTIDE SEQUENCE</scope>
</reference>
<proteinExistence type="predicted"/>
<comment type="caution">
    <text evidence="1">The sequence shown here is derived from an EMBL/GenBank/DDBJ whole genome shotgun (WGS) entry which is preliminary data.</text>
</comment>
<sequence length="70" mass="8269">MHERRCSCLAWLPESQLHRNTFHAKRSTKKKFQADKSLNLRYQTAIPSKKRRSNEVCVRISSKEKWAVPA</sequence>
<gene>
    <name evidence="1" type="ORF">BDA96_05G119600</name>
</gene>
<evidence type="ECO:0000313" key="2">
    <source>
        <dbReference type="Proteomes" id="UP000807115"/>
    </source>
</evidence>
<dbReference type="AlphaFoldDB" id="A0A921UG64"/>
<evidence type="ECO:0000313" key="1">
    <source>
        <dbReference type="EMBL" id="KAG0529690.1"/>
    </source>
</evidence>
<organism evidence="1 2">
    <name type="scientific">Sorghum bicolor</name>
    <name type="common">Sorghum</name>
    <name type="synonym">Sorghum vulgare</name>
    <dbReference type="NCBI Taxonomy" id="4558"/>
    <lineage>
        <taxon>Eukaryota</taxon>
        <taxon>Viridiplantae</taxon>
        <taxon>Streptophyta</taxon>
        <taxon>Embryophyta</taxon>
        <taxon>Tracheophyta</taxon>
        <taxon>Spermatophyta</taxon>
        <taxon>Magnoliopsida</taxon>
        <taxon>Liliopsida</taxon>
        <taxon>Poales</taxon>
        <taxon>Poaceae</taxon>
        <taxon>PACMAD clade</taxon>
        <taxon>Panicoideae</taxon>
        <taxon>Andropogonodae</taxon>
        <taxon>Andropogoneae</taxon>
        <taxon>Sorghinae</taxon>
        <taxon>Sorghum</taxon>
    </lineage>
</organism>
<accession>A0A921UG64</accession>
<dbReference type="EMBL" id="CM027684">
    <property type="protein sequence ID" value="KAG0529690.1"/>
    <property type="molecule type" value="Genomic_DNA"/>
</dbReference>
<name>A0A921UG64_SORBI</name>
<protein>
    <submittedName>
        <fullName evidence="1">Uncharacterized protein</fullName>
    </submittedName>
</protein>
<dbReference type="Proteomes" id="UP000807115">
    <property type="component" value="Chromosome 5"/>
</dbReference>
<reference evidence="1" key="1">
    <citation type="journal article" date="2019" name="BMC Genomics">
        <title>A new reference genome for Sorghum bicolor reveals high levels of sequence similarity between sweet and grain genotypes: implications for the genetics of sugar metabolism.</title>
        <authorList>
            <person name="Cooper E.A."/>
            <person name="Brenton Z.W."/>
            <person name="Flinn B.S."/>
            <person name="Jenkins J."/>
            <person name="Shu S."/>
            <person name="Flowers D."/>
            <person name="Luo F."/>
            <person name="Wang Y."/>
            <person name="Xia P."/>
            <person name="Barry K."/>
            <person name="Daum C."/>
            <person name="Lipzen A."/>
            <person name="Yoshinaga Y."/>
            <person name="Schmutz J."/>
            <person name="Saski C."/>
            <person name="Vermerris W."/>
            <person name="Kresovich S."/>
        </authorList>
    </citation>
    <scope>NUCLEOTIDE SEQUENCE</scope>
</reference>